<evidence type="ECO:0000256" key="1">
    <source>
        <dbReference type="ARBA" id="ARBA00022679"/>
    </source>
</evidence>
<reference evidence="4 5" key="1">
    <citation type="journal article" date="2016" name="Nat. Commun.">
        <title>Thousands of microbial genomes shed light on interconnected biogeochemical processes in an aquifer system.</title>
        <authorList>
            <person name="Anantharaman K."/>
            <person name="Brown C.T."/>
            <person name="Hug L.A."/>
            <person name="Sharon I."/>
            <person name="Castelle C.J."/>
            <person name="Probst A.J."/>
            <person name="Thomas B.C."/>
            <person name="Singh A."/>
            <person name="Wilkins M.J."/>
            <person name="Karaoz U."/>
            <person name="Brodie E.L."/>
            <person name="Williams K.H."/>
            <person name="Hubbard S.S."/>
            <person name="Banfield J.F."/>
        </authorList>
    </citation>
    <scope>NUCLEOTIDE SEQUENCE [LARGE SCALE GENOMIC DNA]</scope>
</reference>
<proteinExistence type="predicted"/>
<dbReference type="EMBL" id="MFLV01000013">
    <property type="protein sequence ID" value="OGG71583.1"/>
    <property type="molecule type" value="Genomic_DNA"/>
</dbReference>
<dbReference type="InterPro" id="IPR029056">
    <property type="entry name" value="Ribokinase-like"/>
</dbReference>
<evidence type="ECO:0000259" key="3">
    <source>
        <dbReference type="Pfam" id="PF00294"/>
    </source>
</evidence>
<dbReference type="Proteomes" id="UP000179115">
    <property type="component" value="Unassembled WGS sequence"/>
</dbReference>
<sequence length="331" mass="37042">MEPLDFVAVGDITTDAFIRIKDASVTCDINREHCMLCMRFGDKIPYESVEVVRAVGNGPNAAVSAARLGLRSAAVTNIGNDQNGAECLESLRKDNVITDFVTTEKGKPTNYHYVLWYEEERTILVKHTEFNYRFPESLPPPKWMYLTSLAPNSLPYHEQLVRFLSAHPEVKLAFQPGTFQIKLGIEKLKSLYERSEVFFCNRDEARLILKKPTEEDMEKLLAGIRGLGPKIAVITDGPKGAYTYDGSEYWHMPMYPDPKPPLQRTGAGDAFASTFVSALALGKTIPEALQWAPINSMSVVQQVGAQRGLLTRPALERFLAEAPSDYQPRIL</sequence>
<gene>
    <name evidence="4" type="ORF">A3A35_02905</name>
</gene>
<dbReference type="PANTHER" id="PTHR10584:SF166">
    <property type="entry name" value="RIBOKINASE"/>
    <property type="match status" value="1"/>
</dbReference>
<protein>
    <recommendedName>
        <fullName evidence="3">Carbohydrate kinase PfkB domain-containing protein</fullName>
    </recommendedName>
</protein>
<dbReference type="PANTHER" id="PTHR10584">
    <property type="entry name" value="SUGAR KINASE"/>
    <property type="match status" value="1"/>
</dbReference>
<feature type="domain" description="Carbohydrate kinase PfkB" evidence="3">
    <location>
        <begin position="52"/>
        <end position="309"/>
    </location>
</feature>
<dbReference type="AlphaFoldDB" id="A0A1F6ED30"/>
<dbReference type="InterPro" id="IPR011611">
    <property type="entry name" value="PfkB_dom"/>
</dbReference>
<organism evidence="4 5">
    <name type="scientific">Candidatus Kaiserbacteria bacterium RIFCSPLOWO2_01_FULL_51_21</name>
    <dbReference type="NCBI Taxonomy" id="1798508"/>
    <lineage>
        <taxon>Bacteria</taxon>
        <taxon>Candidatus Kaiseribacteriota</taxon>
    </lineage>
</organism>
<evidence type="ECO:0000256" key="2">
    <source>
        <dbReference type="ARBA" id="ARBA00022777"/>
    </source>
</evidence>
<dbReference type="Pfam" id="PF00294">
    <property type="entry name" value="PfkB"/>
    <property type="match status" value="1"/>
</dbReference>
<dbReference type="GO" id="GO:0016301">
    <property type="term" value="F:kinase activity"/>
    <property type="evidence" value="ECO:0007669"/>
    <property type="project" value="UniProtKB-KW"/>
</dbReference>
<comment type="caution">
    <text evidence="4">The sequence shown here is derived from an EMBL/GenBank/DDBJ whole genome shotgun (WGS) entry which is preliminary data.</text>
</comment>
<keyword evidence="2" id="KW-0418">Kinase</keyword>
<evidence type="ECO:0000313" key="5">
    <source>
        <dbReference type="Proteomes" id="UP000179115"/>
    </source>
</evidence>
<name>A0A1F6ED30_9BACT</name>
<accession>A0A1F6ED30</accession>
<dbReference type="Gene3D" id="3.40.1190.20">
    <property type="match status" value="1"/>
</dbReference>
<dbReference type="SUPFAM" id="SSF53613">
    <property type="entry name" value="Ribokinase-like"/>
    <property type="match status" value="1"/>
</dbReference>
<evidence type="ECO:0000313" key="4">
    <source>
        <dbReference type="EMBL" id="OGG71583.1"/>
    </source>
</evidence>
<keyword evidence="1" id="KW-0808">Transferase</keyword>
<dbReference type="STRING" id="1798508.A3A35_02905"/>